<sequence length="465" mass="50530">MKLLFNALSILGKQKTLGPLPSDKILVERTLRMAWPAIVESFLSALISFVDTVMVSALGSYAIAAVGLTAQPRFLCLTVFFSISIAVSALTARRKGEGNRDEANRVLVQSLVITFILSALITLLAFAFTEPVLRFAGSQSDTHEYSTEYFHIITASLVLQAFTFVVNAAQRGAGNTKIAMKTNLLSNGVNIVFNFLLIEGRFGFPALGVKGAAIASVIGFAAGFILSAVSVLKPQGYLFLFYRNNSLRFENRILSGLYKVGIGALIEQVFLRVGFFLYTTVVANLGTTSFAAHQIGMHILSISFAVGDGFSVAGVALVGQSLGEKRSDMAKIYASFCRRMGLLCSLCIALAYSTLGRNIYRIFSSDADILFYGSIIMKIIAVAVILQIAQVINLGCLRGAGDTGYTAVVSLISVAIIRPFSGWLLVYPLHLGLIGAWLGLLLDQFMRFLLTWLRFRSGKWQKIEI</sequence>
<feature type="transmembrane region" description="Helical" evidence="10">
    <location>
        <begin position="149"/>
        <end position="169"/>
    </location>
</feature>
<keyword evidence="4" id="KW-1003">Cell membrane</keyword>
<evidence type="ECO:0000256" key="8">
    <source>
        <dbReference type="ARBA" id="ARBA00023136"/>
    </source>
</evidence>
<protein>
    <recommendedName>
        <fullName evidence="9">Multidrug-efflux transporter</fullName>
    </recommendedName>
</protein>
<feature type="transmembrane region" description="Helical" evidence="10">
    <location>
        <begin position="404"/>
        <end position="425"/>
    </location>
</feature>
<evidence type="ECO:0000256" key="1">
    <source>
        <dbReference type="ARBA" id="ARBA00004651"/>
    </source>
</evidence>
<feature type="transmembrane region" description="Helical" evidence="10">
    <location>
        <begin position="369"/>
        <end position="392"/>
    </location>
</feature>
<feature type="transmembrane region" description="Helical" evidence="10">
    <location>
        <begin position="70"/>
        <end position="90"/>
    </location>
</feature>
<dbReference type="InterPro" id="IPR002528">
    <property type="entry name" value="MATE_fam"/>
</dbReference>
<dbReference type="InterPro" id="IPR048279">
    <property type="entry name" value="MdtK-like"/>
</dbReference>
<evidence type="ECO:0000256" key="5">
    <source>
        <dbReference type="ARBA" id="ARBA00022692"/>
    </source>
</evidence>
<feature type="transmembrane region" description="Helical" evidence="10">
    <location>
        <begin position="213"/>
        <end position="232"/>
    </location>
</feature>
<comment type="subcellular location">
    <subcellularLocation>
        <location evidence="1">Cell membrane</location>
        <topology evidence="1">Multi-pass membrane protein</topology>
    </subcellularLocation>
</comment>
<feature type="transmembrane region" description="Helical" evidence="10">
    <location>
        <begin position="111"/>
        <end position="129"/>
    </location>
</feature>
<dbReference type="InterPro" id="IPR050222">
    <property type="entry name" value="MATE_MdtK"/>
</dbReference>
<organism evidence="11 12">
    <name type="scientific">Treponema lecithinolyticum ATCC 700332</name>
    <dbReference type="NCBI Taxonomy" id="1321815"/>
    <lineage>
        <taxon>Bacteria</taxon>
        <taxon>Pseudomonadati</taxon>
        <taxon>Spirochaetota</taxon>
        <taxon>Spirochaetia</taxon>
        <taxon>Spirochaetales</taxon>
        <taxon>Treponemataceae</taxon>
        <taxon>Treponema</taxon>
    </lineage>
</organism>
<feature type="transmembrane region" description="Helical" evidence="10">
    <location>
        <begin position="431"/>
        <end position="453"/>
    </location>
</feature>
<comment type="caution">
    <text evidence="11">The sequence shown here is derived from an EMBL/GenBank/DDBJ whole genome shotgun (WGS) entry which is preliminary data.</text>
</comment>
<evidence type="ECO:0000256" key="7">
    <source>
        <dbReference type="ARBA" id="ARBA00023065"/>
    </source>
</evidence>
<evidence type="ECO:0000256" key="10">
    <source>
        <dbReference type="SAM" id="Phobius"/>
    </source>
</evidence>
<dbReference type="Proteomes" id="UP000016649">
    <property type="component" value="Unassembled WGS sequence"/>
</dbReference>
<dbReference type="CDD" id="cd13137">
    <property type="entry name" value="MATE_NorM_like"/>
    <property type="match status" value="1"/>
</dbReference>
<evidence type="ECO:0000256" key="4">
    <source>
        <dbReference type="ARBA" id="ARBA00022475"/>
    </source>
</evidence>
<dbReference type="EMBL" id="AWVH01000016">
    <property type="protein sequence ID" value="ERJ93822.1"/>
    <property type="molecule type" value="Genomic_DNA"/>
</dbReference>
<keyword evidence="8 10" id="KW-0472">Membrane</keyword>
<feature type="transmembrane region" description="Helical" evidence="10">
    <location>
        <begin position="295"/>
        <end position="319"/>
    </location>
</feature>
<keyword evidence="12" id="KW-1185">Reference proteome</keyword>
<keyword evidence="5 10" id="KW-0812">Transmembrane</keyword>
<evidence type="ECO:0000313" key="12">
    <source>
        <dbReference type="Proteomes" id="UP000016649"/>
    </source>
</evidence>
<evidence type="ECO:0000256" key="6">
    <source>
        <dbReference type="ARBA" id="ARBA00022989"/>
    </source>
</evidence>
<feature type="transmembrane region" description="Helical" evidence="10">
    <location>
        <begin position="189"/>
        <end position="207"/>
    </location>
</feature>
<evidence type="ECO:0000256" key="9">
    <source>
        <dbReference type="ARBA" id="ARBA00031636"/>
    </source>
</evidence>
<evidence type="ECO:0000256" key="3">
    <source>
        <dbReference type="ARBA" id="ARBA00022449"/>
    </source>
</evidence>
<dbReference type="NCBIfam" id="TIGR00797">
    <property type="entry name" value="matE"/>
    <property type="match status" value="1"/>
</dbReference>
<reference evidence="11 12" key="1">
    <citation type="submission" date="2013-08" db="EMBL/GenBank/DDBJ databases">
        <authorList>
            <person name="Weinstock G."/>
            <person name="Sodergren E."/>
            <person name="Wylie T."/>
            <person name="Fulton L."/>
            <person name="Fulton R."/>
            <person name="Fronick C."/>
            <person name="O'Laughlin M."/>
            <person name="Godfrey J."/>
            <person name="Miner T."/>
            <person name="Herter B."/>
            <person name="Appelbaum E."/>
            <person name="Cordes M."/>
            <person name="Lek S."/>
            <person name="Wollam A."/>
            <person name="Pepin K.H."/>
            <person name="Palsikar V.B."/>
            <person name="Mitreva M."/>
            <person name="Wilson R.K."/>
        </authorList>
    </citation>
    <scope>NUCLEOTIDE SEQUENCE [LARGE SCALE GENOMIC DNA]</scope>
    <source>
        <strain evidence="11 12">ATCC 700332</strain>
    </source>
</reference>
<dbReference type="PIRSF" id="PIRSF006603">
    <property type="entry name" value="DinF"/>
    <property type="match status" value="1"/>
</dbReference>
<dbReference type="Pfam" id="PF01554">
    <property type="entry name" value="MatE"/>
    <property type="match status" value="2"/>
</dbReference>
<name>A0ABN0P077_TRELE</name>
<feature type="transmembrane region" description="Helical" evidence="10">
    <location>
        <begin position="42"/>
        <end position="64"/>
    </location>
</feature>
<evidence type="ECO:0000256" key="2">
    <source>
        <dbReference type="ARBA" id="ARBA00022448"/>
    </source>
</evidence>
<dbReference type="PANTHER" id="PTHR43298:SF2">
    <property type="entry name" value="FMN_FAD EXPORTER YEEO-RELATED"/>
    <property type="match status" value="1"/>
</dbReference>
<accession>A0ABN0P077</accession>
<dbReference type="RefSeq" id="WP_021686516.1">
    <property type="nucleotide sequence ID" value="NZ_KI260560.1"/>
</dbReference>
<feature type="transmembrane region" description="Helical" evidence="10">
    <location>
        <begin position="253"/>
        <end position="275"/>
    </location>
</feature>
<dbReference type="PANTHER" id="PTHR43298">
    <property type="entry name" value="MULTIDRUG RESISTANCE PROTEIN NORM-RELATED"/>
    <property type="match status" value="1"/>
</dbReference>
<gene>
    <name evidence="11" type="ORF">HMPREF9193_00666</name>
</gene>
<keyword evidence="6 10" id="KW-1133">Transmembrane helix</keyword>
<feature type="transmembrane region" description="Helical" evidence="10">
    <location>
        <begin position="340"/>
        <end position="363"/>
    </location>
</feature>
<evidence type="ECO:0000313" key="11">
    <source>
        <dbReference type="EMBL" id="ERJ93822.1"/>
    </source>
</evidence>
<proteinExistence type="predicted"/>
<keyword evidence="3" id="KW-0050">Antiport</keyword>
<keyword evidence="7" id="KW-0406">Ion transport</keyword>
<keyword evidence="2" id="KW-0813">Transport</keyword>